<feature type="domain" description="DUF6906" evidence="1">
    <location>
        <begin position="1"/>
        <end position="50"/>
    </location>
</feature>
<dbReference type="Pfam" id="PF21847">
    <property type="entry name" value="DUF6906"/>
    <property type="match status" value="1"/>
</dbReference>
<gene>
    <name evidence="2" type="ORF">HPT30_20180</name>
</gene>
<dbReference type="InterPro" id="IPR054201">
    <property type="entry name" value="DUF6906"/>
</dbReference>
<proteinExistence type="predicted"/>
<reference evidence="2" key="1">
    <citation type="submission" date="2020-06" db="EMBL/GenBank/DDBJ databases">
        <title>Paenibacillus sp. nov., isolated from soil.</title>
        <authorList>
            <person name="Seo Y.L."/>
        </authorList>
    </citation>
    <scope>NUCLEOTIDE SEQUENCE [LARGE SCALE GENOMIC DNA]</scope>
    <source>
        <strain evidence="2">JW14</strain>
    </source>
</reference>
<dbReference type="Proteomes" id="UP000564806">
    <property type="component" value="Unassembled WGS sequence"/>
</dbReference>
<dbReference type="AlphaFoldDB" id="A0A850ENG6"/>
<dbReference type="RefSeq" id="WP_175373117.1">
    <property type="nucleotide sequence ID" value="NZ_JABWCS010000215.1"/>
</dbReference>
<evidence type="ECO:0000259" key="1">
    <source>
        <dbReference type="Pfam" id="PF21847"/>
    </source>
</evidence>
<dbReference type="EMBL" id="JABWCS010000215">
    <property type="protein sequence ID" value="NUU62668.1"/>
    <property type="molecule type" value="Genomic_DNA"/>
</dbReference>
<keyword evidence="3" id="KW-1185">Reference proteome</keyword>
<comment type="caution">
    <text evidence="2">The sequence shown here is derived from an EMBL/GenBank/DDBJ whole genome shotgun (WGS) entry which is preliminary data.</text>
</comment>
<name>A0A850ENG6_9BACL</name>
<organism evidence="2 3">
    <name type="scientific">Paenibacillus agri</name>
    <dbReference type="NCBI Taxonomy" id="2744309"/>
    <lineage>
        <taxon>Bacteria</taxon>
        <taxon>Bacillati</taxon>
        <taxon>Bacillota</taxon>
        <taxon>Bacilli</taxon>
        <taxon>Bacillales</taxon>
        <taxon>Paenibacillaceae</taxon>
        <taxon>Paenibacillus</taxon>
    </lineage>
</organism>
<evidence type="ECO:0000313" key="3">
    <source>
        <dbReference type="Proteomes" id="UP000564806"/>
    </source>
</evidence>
<protein>
    <recommendedName>
        <fullName evidence="1">DUF6906 domain-containing protein</fullName>
    </recommendedName>
</protein>
<sequence>MKQGKRPTRRQKQEIKAAGLVMDNWLVERDTHTQLVLINRYSNKLRTIRRGA</sequence>
<evidence type="ECO:0000313" key="2">
    <source>
        <dbReference type="EMBL" id="NUU62668.1"/>
    </source>
</evidence>
<accession>A0A850ENG6</accession>